<organism evidence="1">
    <name type="scientific">Prymnesium polylepis</name>
    <dbReference type="NCBI Taxonomy" id="72548"/>
    <lineage>
        <taxon>Eukaryota</taxon>
        <taxon>Haptista</taxon>
        <taxon>Haptophyta</taxon>
        <taxon>Prymnesiophyceae</taxon>
        <taxon>Prymnesiales</taxon>
        <taxon>Prymnesiaceae</taxon>
        <taxon>Prymnesium</taxon>
    </lineage>
</organism>
<accession>A0A7S4HC52</accession>
<dbReference type="EMBL" id="HBKO01000178">
    <property type="protein sequence ID" value="CAE2194750.1"/>
    <property type="molecule type" value="Transcribed_RNA"/>
</dbReference>
<evidence type="ECO:0000313" key="1">
    <source>
        <dbReference type="EMBL" id="CAE2194750.1"/>
    </source>
</evidence>
<protein>
    <submittedName>
        <fullName evidence="1">Uncharacterized protein</fullName>
    </submittedName>
</protein>
<dbReference type="AlphaFoldDB" id="A0A7S4HC52"/>
<proteinExistence type="predicted"/>
<name>A0A7S4HC52_9EUKA</name>
<reference evidence="1" key="1">
    <citation type="submission" date="2021-01" db="EMBL/GenBank/DDBJ databases">
        <authorList>
            <person name="Corre E."/>
            <person name="Pelletier E."/>
            <person name="Niang G."/>
            <person name="Scheremetjew M."/>
            <person name="Finn R."/>
            <person name="Kale V."/>
            <person name="Holt S."/>
            <person name="Cochrane G."/>
            <person name="Meng A."/>
            <person name="Brown T."/>
            <person name="Cohen L."/>
        </authorList>
    </citation>
    <scope>NUCLEOTIDE SEQUENCE</scope>
    <source>
        <strain evidence="1">UIO037</strain>
    </source>
</reference>
<gene>
    <name evidence="1" type="ORF">CPOL0286_LOCUS100</name>
</gene>
<sequence length="237" mass="26807">MPAVTMATTPAVALTTAAPQLVWMSQSDWLKVVTRRELKAEQKVERPKKMTVATQVGQAHRMPAEWKSSNFHGVCVKRLHTDERAAAAGFDGDYRGSAVRRIERRQEDPERAALEREAEARRKRARRIELEKEDRDALRELASTHNAVHEALPLEATPAGLRETALDGTPRSAKAAGAQLRALTQSFYQRLTDPRFYGVKHEDLLSVQVRTEFWQPKREVWESGVRNVKRFGGKACV</sequence>